<organism evidence="2 3">
    <name type="scientific">Rhizobium quercicola</name>
    <dbReference type="NCBI Taxonomy" id="2901226"/>
    <lineage>
        <taxon>Bacteria</taxon>
        <taxon>Pseudomonadati</taxon>
        <taxon>Pseudomonadota</taxon>
        <taxon>Alphaproteobacteria</taxon>
        <taxon>Hyphomicrobiales</taxon>
        <taxon>Rhizobiaceae</taxon>
        <taxon>Rhizobium/Agrobacterium group</taxon>
        <taxon>Rhizobium</taxon>
    </lineage>
</organism>
<evidence type="ECO:0000256" key="1">
    <source>
        <dbReference type="SAM" id="Phobius"/>
    </source>
</evidence>
<dbReference type="AlphaFoldDB" id="A0A9X1T7C5"/>
<keyword evidence="3" id="KW-1185">Reference proteome</keyword>
<evidence type="ECO:0000313" key="3">
    <source>
        <dbReference type="Proteomes" id="UP001139089"/>
    </source>
</evidence>
<gene>
    <name evidence="2" type="ORF">LRX75_11660</name>
</gene>
<keyword evidence="1" id="KW-0472">Membrane</keyword>
<evidence type="ECO:0000313" key="2">
    <source>
        <dbReference type="EMBL" id="MCD7109693.1"/>
    </source>
</evidence>
<feature type="transmembrane region" description="Helical" evidence="1">
    <location>
        <begin position="58"/>
        <end position="77"/>
    </location>
</feature>
<name>A0A9X1T7C5_9HYPH</name>
<dbReference type="RefSeq" id="WP_231814548.1">
    <property type="nucleotide sequence ID" value="NZ_JAJOZR010000007.1"/>
</dbReference>
<dbReference type="Proteomes" id="UP001139089">
    <property type="component" value="Unassembled WGS sequence"/>
</dbReference>
<sequence length="93" mass="10780">MTENVPGRLVELSEDTRSWLADLREDELKTLKEVVKMPAEDVREGFKMVRDLRTVTRFLRWLIYGAVAIFIATVALYENVLKVWVWIKGVPSA</sequence>
<keyword evidence="1" id="KW-1133">Transmembrane helix</keyword>
<protein>
    <submittedName>
        <fullName evidence="2">Uncharacterized protein</fullName>
    </submittedName>
</protein>
<proteinExistence type="predicted"/>
<reference evidence="2" key="1">
    <citation type="submission" date="2021-12" db="EMBL/GenBank/DDBJ databases">
        <authorList>
            <person name="Li Y."/>
        </authorList>
    </citation>
    <scope>NUCLEOTIDE SEQUENCE</scope>
    <source>
        <strain evidence="2">DKSPLA3</strain>
    </source>
</reference>
<keyword evidence="1" id="KW-0812">Transmembrane</keyword>
<comment type="caution">
    <text evidence="2">The sequence shown here is derived from an EMBL/GenBank/DDBJ whole genome shotgun (WGS) entry which is preliminary data.</text>
</comment>
<dbReference type="EMBL" id="JAJOZR010000007">
    <property type="protein sequence ID" value="MCD7109693.1"/>
    <property type="molecule type" value="Genomic_DNA"/>
</dbReference>
<accession>A0A9X1T7C5</accession>